<keyword evidence="2" id="KW-1185">Reference proteome</keyword>
<gene>
    <name evidence="1" type="ORF">C7459_11217</name>
</gene>
<dbReference type="OrthoDB" id="9906183at2"/>
<proteinExistence type="predicted"/>
<sequence length="90" mass="10261">MLQDEKTHQAVMIGDRVFVYVPDRADLPNWDVTHEAFPTQFPEPEYTLPDGMKPFDAFEHIACVNEGARFVNPDTLEPIYYDGDAVDGPF</sequence>
<evidence type="ECO:0000313" key="2">
    <source>
        <dbReference type="Proteomes" id="UP000245634"/>
    </source>
</evidence>
<name>A0A316D637_9BACL</name>
<comment type="caution">
    <text evidence="1">The sequence shown here is derived from an EMBL/GenBank/DDBJ whole genome shotgun (WGS) entry which is preliminary data.</text>
</comment>
<protein>
    <submittedName>
        <fullName evidence="1">Uncharacterized protein</fullName>
    </submittedName>
</protein>
<dbReference type="Proteomes" id="UP000245634">
    <property type="component" value="Unassembled WGS sequence"/>
</dbReference>
<dbReference type="RefSeq" id="WP_109689939.1">
    <property type="nucleotide sequence ID" value="NZ_QGGL01000012.1"/>
</dbReference>
<dbReference type="AlphaFoldDB" id="A0A316D637"/>
<evidence type="ECO:0000313" key="1">
    <source>
        <dbReference type="EMBL" id="PWK10196.1"/>
    </source>
</evidence>
<organism evidence="1 2">
    <name type="scientific">Tumebacillus permanentifrigoris</name>
    <dbReference type="NCBI Taxonomy" id="378543"/>
    <lineage>
        <taxon>Bacteria</taxon>
        <taxon>Bacillati</taxon>
        <taxon>Bacillota</taxon>
        <taxon>Bacilli</taxon>
        <taxon>Bacillales</taxon>
        <taxon>Alicyclobacillaceae</taxon>
        <taxon>Tumebacillus</taxon>
    </lineage>
</organism>
<accession>A0A316D637</accession>
<reference evidence="1 2" key="1">
    <citation type="submission" date="2018-05" db="EMBL/GenBank/DDBJ databases">
        <title>Genomic Encyclopedia of Type Strains, Phase IV (KMG-IV): sequencing the most valuable type-strain genomes for metagenomic binning, comparative biology and taxonomic classification.</title>
        <authorList>
            <person name="Goeker M."/>
        </authorList>
    </citation>
    <scope>NUCLEOTIDE SEQUENCE [LARGE SCALE GENOMIC DNA]</scope>
    <source>
        <strain evidence="1 2">DSM 18773</strain>
    </source>
</reference>
<dbReference type="EMBL" id="QGGL01000012">
    <property type="protein sequence ID" value="PWK10196.1"/>
    <property type="molecule type" value="Genomic_DNA"/>
</dbReference>